<keyword evidence="10" id="KW-0812">Transmembrane</keyword>
<dbReference type="PANTHER" id="PTHR11956:SF11">
    <property type="entry name" value="ARGININE--TRNA LIGASE, MITOCHONDRIAL-RELATED"/>
    <property type="match status" value="1"/>
</dbReference>
<dbReference type="EMBL" id="CP090167">
    <property type="protein sequence ID" value="UJO18173.1"/>
    <property type="molecule type" value="Genomic_DNA"/>
</dbReference>
<keyword evidence="3 14" id="KW-0436">Ligase</keyword>
<feature type="domain" description="Arginyl tRNA synthetase N-terminal" evidence="13">
    <location>
        <begin position="747"/>
        <end position="827"/>
    </location>
</feature>
<feature type="transmembrane region" description="Helical" evidence="10">
    <location>
        <begin position="12"/>
        <end position="30"/>
    </location>
</feature>
<reference evidence="14" key="2">
    <citation type="journal article" date="2022" name="Microb. Genom.">
        <title>A chromosome-scale genome assembly of the tomato pathogen Cladosporium fulvum reveals a compartmentalized genome architecture and the presence of a dispensable chromosome.</title>
        <authorList>
            <person name="Zaccaron A.Z."/>
            <person name="Chen L.H."/>
            <person name="Samaras A."/>
            <person name="Stergiopoulos I."/>
        </authorList>
    </citation>
    <scope>NUCLEOTIDE SEQUENCE</scope>
    <source>
        <strain evidence="14">Race5_Kim</strain>
    </source>
</reference>
<evidence type="ECO:0000256" key="9">
    <source>
        <dbReference type="SAM" id="MobiDB-lite"/>
    </source>
</evidence>
<dbReference type="OrthoDB" id="68056at2759"/>
<dbReference type="Gene3D" id="3.30.1360.70">
    <property type="entry name" value="Arginyl tRNA synthetase N-terminal domain"/>
    <property type="match status" value="1"/>
</dbReference>
<dbReference type="NCBIfam" id="TIGR00456">
    <property type="entry name" value="argS"/>
    <property type="match status" value="1"/>
</dbReference>
<dbReference type="PANTHER" id="PTHR11956">
    <property type="entry name" value="ARGINYL-TRNA SYNTHETASE"/>
    <property type="match status" value="1"/>
</dbReference>
<feature type="domain" description="Glycosyl transferase CAP10" evidence="11">
    <location>
        <begin position="310"/>
        <end position="616"/>
    </location>
</feature>
<dbReference type="GO" id="GO:0005739">
    <property type="term" value="C:mitochondrion"/>
    <property type="evidence" value="ECO:0007669"/>
    <property type="project" value="TreeGrafter"/>
</dbReference>
<dbReference type="Proteomes" id="UP000756132">
    <property type="component" value="Chromosome 5"/>
</dbReference>
<evidence type="ECO:0000259" key="13">
    <source>
        <dbReference type="SMART" id="SM01016"/>
    </source>
</evidence>
<evidence type="ECO:0000256" key="5">
    <source>
        <dbReference type="ARBA" id="ARBA00022840"/>
    </source>
</evidence>
<dbReference type="InterPro" id="IPR014729">
    <property type="entry name" value="Rossmann-like_a/b/a_fold"/>
</dbReference>
<protein>
    <recommendedName>
        <fullName evidence="2">arginine--tRNA ligase</fullName>
        <ecNumber evidence="2">6.1.1.19</ecNumber>
    </recommendedName>
</protein>
<keyword evidence="5" id="KW-0067">ATP-binding</keyword>
<dbReference type="Gene3D" id="1.10.730.10">
    <property type="entry name" value="Isoleucyl-tRNA Synthetase, Domain 1"/>
    <property type="match status" value="1"/>
</dbReference>
<dbReference type="Pfam" id="PF03485">
    <property type="entry name" value="Arg_tRNA_synt_N"/>
    <property type="match status" value="1"/>
</dbReference>
<name>A0A9Q8LK40_PASFU</name>
<organism evidence="14 15">
    <name type="scientific">Passalora fulva</name>
    <name type="common">Tomato leaf mold</name>
    <name type="synonym">Cladosporium fulvum</name>
    <dbReference type="NCBI Taxonomy" id="5499"/>
    <lineage>
        <taxon>Eukaryota</taxon>
        <taxon>Fungi</taxon>
        <taxon>Dikarya</taxon>
        <taxon>Ascomycota</taxon>
        <taxon>Pezizomycotina</taxon>
        <taxon>Dothideomycetes</taxon>
        <taxon>Dothideomycetidae</taxon>
        <taxon>Mycosphaerellales</taxon>
        <taxon>Mycosphaerellaceae</taxon>
        <taxon>Fulvia</taxon>
    </lineage>
</organism>
<evidence type="ECO:0000259" key="11">
    <source>
        <dbReference type="SMART" id="SM00672"/>
    </source>
</evidence>
<feature type="region of interest" description="Disordered" evidence="9">
    <location>
        <begin position="956"/>
        <end position="1006"/>
    </location>
</feature>
<dbReference type="InterPro" id="IPR008909">
    <property type="entry name" value="DALR_anticod-bd"/>
</dbReference>
<sequence>MLVNAASIHNRYAQLIVAAVCAFGILYFLVPRSFETGAALHVPNVASTLAHSTPTITVAPVTVAPNENHPINRLVLEANAKFRSLLSKETKNLHDAARAYRNRRGRQPPPHFDLWFAYASNHSALIIEDFFDRIYDDLNPFWGVPAKQIREQAFDFVHRISVRNGNATGTTDIPMGDRPWIGLWQDMVQSVAPYLPDVDLPINVMDESRIVVPWEEINGYMAKYDASKKIVPAQDLKTKFGSLKDLDKQPPEHFDPMFGFEPYWEAAVVGCPPESPARKVYIETDFAKPPPLTTGYPDQTYEGYVSNWTFTCSPCDHPSLQGLHGTFVEPISMSNSKRFFPLFGGSKLPMNNEILLPPAMYWTDDPFYSGGDSHGDSWEEKKDMLVWRGSASGGRNKEENWTRFQRHRFVSMVNATSVAQAELHPDVRPRNFVLPANGSYELAVQKPEAVDGAFGDWVSTWSDAAVVHLLCFPDSGGSHCPYTDSYFSVAKAMPMAEQYAFKYLPDIDGNSFSGRYRGFLGSTSLPLKATIYKEWHDDRLIPWRHFVPMDNTFIDIYGIMEYFVGNKQMGLEGHDEVARNIALDGKVWAEKVLRKEDMSIYVFRLLLEYARLCDDDRERMGWAEIIGPALLHFIGKPFALHTRNNSIALGQCTECMSLFPRFCRPSFLRPITTKKPAKFGVIAQPSQHKIFDYAAAFWRPTPNMALSTASSGSSDLSHITSQLQTVGISELPQPQGIQLYPQHNPVDVYRAIIIDQVQKITGAEVPIIQNAVQWTQDLKHGDLVLPVPALRLKGKKPDELAQEMAEKFDSPLIEKPTADKTFVRFFFKPTHLANLVIPAIHKQKENFGFNSSLGLKDPSDPNSGKKKVVVEYSSPNIAKEFHTGHLRSTIIGGFLIKLYKRAGWETVSMNYLGDWGKQYGVLSEGFEKYGNKEELVKDPVKHLNYVYVKINQDNSAEQKPAKEIAEKKDDLEKLKNPPKPKKPTQGKENDAAPESKWTDEQEQELQKLTSELEKVQQQLVDMPSIDEKARRFFKRMVDGDEKALENWKLFRDYSIEAYKQMYARLNIEFDEYSGESTVTEADMEEAAQALAKKGVSEESKGAIIVDLSKHGAPTLGKTLVKKRDGTSLYLTRDIAANYERYQKHKFDLMVYVIANQQDVHVKQFFKILSLMGPPYSDVVAKCNHISFGMVKDPKGQTMSTRKGTVVSLADSLDGAKDFMHNVMKKNQDKYEQVDDPEATADTLAISAIMVQDYSGKMINGYNFDMDKMCSFEGDTGPYLQYSHARLCSIKRKANITEEDLHKADFSLITAKEGVQLIRALAQWPDVFLNTYKTNEPVTVLTYLFKMTHQLSSCYDAIDRTNKNAKTLSVVYAESQEKKIALMAMYEAARIVLNNGMQLLGLSPVERM</sequence>
<proteinExistence type="inferred from homology"/>
<keyword evidence="10" id="KW-1133">Transmembrane helix</keyword>
<dbReference type="SMART" id="SM00836">
    <property type="entry name" value="DALR_1"/>
    <property type="match status" value="1"/>
</dbReference>
<evidence type="ECO:0000259" key="12">
    <source>
        <dbReference type="SMART" id="SM00836"/>
    </source>
</evidence>
<evidence type="ECO:0000256" key="3">
    <source>
        <dbReference type="ARBA" id="ARBA00022598"/>
    </source>
</evidence>
<reference evidence="14" key="1">
    <citation type="submission" date="2021-12" db="EMBL/GenBank/DDBJ databases">
        <authorList>
            <person name="Zaccaron A."/>
            <person name="Stergiopoulos I."/>
        </authorList>
    </citation>
    <scope>NUCLEOTIDE SEQUENCE</scope>
    <source>
        <strain evidence="14">Race5_Kim</strain>
    </source>
</reference>
<dbReference type="InterPro" id="IPR005148">
    <property type="entry name" value="Arg-tRNA-synth_N"/>
</dbReference>
<dbReference type="InterPro" id="IPR009080">
    <property type="entry name" value="tRNAsynth_Ia_anticodon-bd"/>
</dbReference>
<feature type="domain" description="DALR anticodon binding" evidence="12">
    <location>
        <begin position="1279"/>
        <end position="1407"/>
    </location>
</feature>
<dbReference type="GO" id="GO:0005524">
    <property type="term" value="F:ATP binding"/>
    <property type="evidence" value="ECO:0007669"/>
    <property type="project" value="UniProtKB-KW"/>
</dbReference>
<feature type="compositionally biased region" description="Basic and acidic residues" evidence="9">
    <location>
        <begin position="959"/>
        <end position="975"/>
    </location>
</feature>
<dbReference type="Gene3D" id="3.40.50.620">
    <property type="entry name" value="HUPs"/>
    <property type="match status" value="1"/>
</dbReference>
<evidence type="ECO:0000256" key="1">
    <source>
        <dbReference type="ARBA" id="ARBA00005594"/>
    </source>
</evidence>
<gene>
    <name evidence="14" type="ORF">CLAFUR5_05629</name>
</gene>
<dbReference type="RefSeq" id="XP_047762539.1">
    <property type="nucleotide sequence ID" value="XM_047904777.1"/>
</dbReference>
<dbReference type="Pfam" id="PF05746">
    <property type="entry name" value="DALR_1"/>
    <property type="match status" value="1"/>
</dbReference>
<evidence type="ECO:0000256" key="7">
    <source>
        <dbReference type="ARBA" id="ARBA00023146"/>
    </source>
</evidence>
<dbReference type="SUPFAM" id="SSF52374">
    <property type="entry name" value="Nucleotidylyl transferase"/>
    <property type="match status" value="1"/>
</dbReference>
<dbReference type="PRINTS" id="PR01038">
    <property type="entry name" value="TRNASYNTHARG"/>
</dbReference>
<dbReference type="InterPro" id="IPR006598">
    <property type="entry name" value="CAP10"/>
</dbReference>
<dbReference type="GeneID" id="71985507"/>
<keyword evidence="10" id="KW-0472">Membrane</keyword>
<keyword evidence="4" id="KW-0547">Nucleotide-binding</keyword>
<keyword evidence="6" id="KW-0648">Protein biosynthesis</keyword>
<dbReference type="GO" id="GO:0006420">
    <property type="term" value="P:arginyl-tRNA aminoacylation"/>
    <property type="evidence" value="ECO:0007669"/>
    <property type="project" value="InterPro"/>
</dbReference>
<evidence type="ECO:0000313" key="14">
    <source>
        <dbReference type="EMBL" id="UJO18173.1"/>
    </source>
</evidence>
<dbReference type="KEGG" id="ffu:CLAFUR5_05629"/>
<dbReference type="InterPro" id="IPR036695">
    <property type="entry name" value="Arg-tRNA-synth_N_sf"/>
</dbReference>
<dbReference type="SUPFAM" id="SSF47323">
    <property type="entry name" value="Anticodon-binding domain of a subclass of class I aminoacyl-tRNA synthetases"/>
    <property type="match status" value="1"/>
</dbReference>
<evidence type="ECO:0000313" key="15">
    <source>
        <dbReference type="Proteomes" id="UP000756132"/>
    </source>
</evidence>
<evidence type="ECO:0000256" key="6">
    <source>
        <dbReference type="ARBA" id="ARBA00022917"/>
    </source>
</evidence>
<evidence type="ECO:0000256" key="8">
    <source>
        <dbReference type="ARBA" id="ARBA00049339"/>
    </source>
</evidence>
<comment type="catalytic activity">
    <reaction evidence="8">
        <text>tRNA(Arg) + L-arginine + ATP = L-arginyl-tRNA(Arg) + AMP + diphosphate</text>
        <dbReference type="Rhea" id="RHEA:20301"/>
        <dbReference type="Rhea" id="RHEA-COMP:9658"/>
        <dbReference type="Rhea" id="RHEA-COMP:9673"/>
        <dbReference type="ChEBI" id="CHEBI:30616"/>
        <dbReference type="ChEBI" id="CHEBI:32682"/>
        <dbReference type="ChEBI" id="CHEBI:33019"/>
        <dbReference type="ChEBI" id="CHEBI:78442"/>
        <dbReference type="ChEBI" id="CHEBI:78513"/>
        <dbReference type="ChEBI" id="CHEBI:456215"/>
        <dbReference type="EC" id="6.1.1.19"/>
    </reaction>
</comment>
<dbReference type="InterPro" id="IPR001278">
    <property type="entry name" value="Arg-tRNA-ligase"/>
</dbReference>
<evidence type="ECO:0000256" key="4">
    <source>
        <dbReference type="ARBA" id="ARBA00022741"/>
    </source>
</evidence>
<keyword evidence="15" id="KW-1185">Reference proteome</keyword>
<accession>A0A9Q8LK40</accession>
<dbReference type="GO" id="GO:0004814">
    <property type="term" value="F:arginine-tRNA ligase activity"/>
    <property type="evidence" value="ECO:0007669"/>
    <property type="project" value="UniProtKB-EC"/>
</dbReference>
<dbReference type="EC" id="6.1.1.19" evidence="2"/>
<dbReference type="InterPro" id="IPR035684">
    <property type="entry name" value="ArgRS_core"/>
</dbReference>
<dbReference type="Pfam" id="PF00750">
    <property type="entry name" value="tRNA-synt_1d"/>
    <property type="match status" value="2"/>
</dbReference>
<dbReference type="Pfam" id="PF05686">
    <property type="entry name" value="Glyco_transf_90"/>
    <property type="match status" value="1"/>
</dbReference>
<dbReference type="GO" id="GO:0032543">
    <property type="term" value="P:mitochondrial translation"/>
    <property type="evidence" value="ECO:0007669"/>
    <property type="project" value="TreeGrafter"/>
</dbReference>
<evidence type="ECO:0000256" key="10">
    <source>
        <dbReference type="SAM" id="Phobius"/>
    </source>
</evidence>
<evidence type="ECO:0000256" key="2">
    <source>
        <dbReference type="ARBA" id="ARBA00012837"/>
    </source>
</evidence>
<dbReference type="SMART" id="SM00672">
    <property type="entry name" value="CAP10"/>
    <property type="match status" value="1"/>
</dbReference>
<dbReference type="SMART" id="SM01016">
    <property type="entry name" value="Arg_tRNA_synt_N"/>
    <property type="match status" value="1"/>
</dbReference>
<dbReference type="SUPFAM" id="SSF55190">
    <property type="entry name" value="Arginyl-tRNA synthetase (ArgRS), N-terminal 'additional' domain"/>
    <property type="match status" value="1"/>
</dbReference>
<comment type="similarity">
    <text evidence="1">Belongs to the class-I aminoacyl-tRNA synthetase family.</text>
</comment>
<dbReference type="CDD" id="cd07956">
    <property type="entry name" value="Anticodon_Ia_Arg"/>
    <property type="match status" value="1"/>
</dbReference>
<keyword evidence="7" id="KW-0030">Aminoacyl-tRNA synthetase</keyword>
<dbReference type="FunFam" id="1.10.730.10:FF:000006">
    <property type="entry name" value="Arginyl-tRNA synthetase 2, mitochondrial"/>
    <property type="match status" value="1"/>
</dbReference>